<dbReference type="KEGG" id="bgt:106062543"/>
<proteinExistence type="predicted"/>
<reference evidence="8" key="1">
    <citation type="submission" date="2020-05" db="UniProtKB">
        <authorList>
            <consortium name="EnsemblMetazoa"/>
        </authorList>
    </citation>
    <scope>IDENTIFICATION</scope>
    <source>
        <strain evidence="8">BB02</strain>
    </source>
</reference>
<feature type="transmembrane region" description="Helical" evidence="6">
    <location>
        <begin position="214"/>
        <end position="242"/>
    </location>
</feature>
<feature type="compositionally biased region" description="Polar residues" evidence="5">
    <location>
        <begin position="411"/>
        <end position="421"/>
    </location>
</feature>
<feature type="transmembrane region" description="Helical" evidence="6">
    <location>
        <begin position="39"/>
        <end position="66"/>
    </location>
</feature>
<keyword evidence="2 6" id="KW-0812">Transmembrane</keyword>
<evidence type="ECO:0000313" key="9">
    <source>
        <dbReference type="Proteomes" id="UP000076420"/>
    </source>
</evidence>
<organism evidence="8 9">
    <name type="scientific">Biomphalaria glabrata</name>
    <name type="common">Bloodfluke planorb</name>
    <name type="synonym">Freshwater snail</name>
    <dbReference type="NCBI Taxonomy" id="6526"/>
    <lineage>
        <taxon>Eukaryota</taxon>
        <taxon>Metazoa</taxon>
        <taxon>Spiralia</taxon>
        <taxon>Lophotrochozoa</taxon>
        <taxon>Mollusca</taxon>
        <taxon>Gastropoda</taxon>
        <taxon>Heterobranchia</taxon>
        <taxon>Euthyneura</taxon>
        <taxon>Panpulmonata</taxon>
        <taxon>Hygrophila</taxon>
        <taxon>Lymnaeoidea</taxon>
        <taxon>Planorbidae</taxon>
        <taxon>Biomphalaria</taxon>
    </lineage>
</organism>
<dbReference type="PRINTS" id="PR00237">
    <property type="entry name" value="GPCRRHODOPSN"/>
</dbReference>
<dbReference type="SUPFAM" id="SSF81321">
    <property type="entry name" value="Family A G protein-coupled receptor-like"/>
    <property type="match status" value="1"/>
</dbReference>
<evidence type="ECO:0000313" key="8">
    <source>
        <dbReference type="EnsemblMetazoa" id="BGLB033376-PA"/>
    </source>
</evidence>
<protein>
    <recommendedName>
        <fullName evidence="7">G-protein coupled receptors family 1 profile domain-containing protein</fullName>
    </recommendedName>
</protein>
<evidence type="ECO:0000256" key="5">
    <source>
        <dbReference type="SAM" id="MobiDB-lite"/>
    </source>
</evidence>
<dbReference type="CDD" id="cd14978">
    <property type="entry name" value="7tmA_FMRFamide_R-like"/>
    <property type="match status" value="1"/>
</dbReference>
<feature type="domain" description="G-protein coupled receptors family 1 profile" evidence="7">
    <location>
        <begin position="58"/>
        <end position="329"/>
    </location>
</feature>
<name>A0A2C9LPA2_BIOGL</name>
<sequence length="421" mass="47192">MEEHIVENASLLWTENMAASNFVQSAASNSSYNQDMVFVWYYVNGIGGVLISVLGVAGNVTAALVLMMPVMRNSTSILLVAMAIFDSVFLVLHCLVQSLTLIFFYNNVGGGYLVVREFLFKYCNALVHISHTGTIYMAVLVTVERAMAVLLPLKAKHICTRGRAWLASLAVAVWSVLYNVPKYLEFETDDQLPVTLFSVRKSNFGNSYFFNHIYVVYFNGAVHFIIPVGLIAVLNFKMVHTVCSRGKRMARQSSVRSNMQSKLTIMIVILTAIFCSCQLLAAVPLVLFPDENIGRTEGEDTECRLTCTVVRSVGETGTLLNSATNFIVYSIFGHKFRRCLRQMCCYCCRMVQRERFFKSSGRGSPPRFSSSMTRLQHMDGSFRVPIRNSRRKVGSVHHYRATENGSDETRLSNTSDHSSNV</sequence>
<dbReference type="InterPro" id="IPR017452">
    <property type="entry name" value="GPCR_Rhodpsn_7TM"/>
</dbReference>
<accession>A0A2C9LPA2</accession>
<dbReference type="PANTHER" id="PTHR46641">
    <property type="entry name" value="FMRFAMIDE RECEPTOR-RELATED"/>
    <property type="match status" value="1"/>
</dbReference>
<dbReference type="VEuPathDB" id="VectorBase:BGLB033376"/>
<evidence type="ECO:0000256" key="1">
    <source>
        <dbReference type="ARBA" id="ARBA00004370"/>
    </source>
</evidence>
<dbReference type="VEuPathDB" id="VectorBase:BGLAX_038893"/>
<keyword evidence="4 6" id="KW-0472">Membrane</keyword>
<dbReference type="OrthoDB" id="10011262at2759"/>
<feature type="transmembrane region" description="Helical" evidence="6">
    <location>
        <begin position="164"/>
        <end position="181"/>
    </location>
</feature>
<keyword evidence="3 6" id="KW-1133">Transmembrane helix</keyword>
<evidence type="ECO:0000256" key="4">
    <source>
        <dbReference type="ARBA" id="ARBA00023136"/>
    </source>
</evidence>
<feature type="transmembrane region" description="Helical" evidence="6">
    <location>
        <begin position="263"/>
        <end position="287"/>
    </location>
</feature>
<dbReference type="Gene3D" id="1.20.1070.10">
    <property type="entry name" value="Rhodopsin 7-helix transmembrane proteins"/>
    <property type="match status" value="1"/>
</dbReference>
<dbReference type="STRING" id="6526.A0A2C9LPA2"/>
<feature type="compositionally biased region" description="Basic residues" evidence="5">
    <location>
        <begin position="390"/>
        <end position="399"/>
    </location>
</feature>
<feature type="region of interest" description="Disordered" evidence="5">
    <location>
        <begin position="390"/>
        <end position="421"/>
    </location>
</feature>
<gene>
    <name evidence="8" type="primary">106062543</name>
</gene>
<dbReference type="EnsemblMetazoa" id="BGLB033376-RA">
    <property type="protein sequence ID" value="BGLB033376-PA"/>
    <property type="gene ID" value="BGLB033376"/>
</dbReference>
<dbReference type="GO" id="GO:0016020">
    <property type="term" value="C:membrane"/>
    <property type="evidence" value="ECO:0007669"/>
    <property type="project" value="UniProtKB-SubCell"/>
</dbReference>
<evidence type="ECO:0000256" key="6">
    <source>
        <dbReference type="SAM" id="Phobius"/>
    </source>
</evidence>
<dbReference type="Proteomes" id="UP000076420">
    <property type="component" value="Unassembled WGS sequence"/>
</dbReference>
<feature type="transmembrane region" description="Helical" evidence="6">
    <location>
        <begin position="125"/>
        <end position="143"/>
    </location>
</feature>
<dbReference type="AlphaFoldDB" id="A0A2C9LPA2"/>
<evidence type="ECO:0000256" key="2">
    <source>
        <dbReference type="ARBA" id="ARBA00022692"/>
    </source>
</evidence>
<evidence type="ECO:0000256" key="3">
    <source>
        <dbReference type="ARBA" id="ARBA00022989"/>
    </source>
</evidence>
<dbReference type="PROSITE" id="PS50262">
    <property type="entry name" value="G_PROTEIN_RECEP_F1_2"/>
    <property type="match status" value="1"/>
</dbReference>
<dbReference type="GO" id="GO:0004930">
    <property type="term" value="F:G protein-coupled receptor activity"/>
    <property type="evidence" value="ECO:0007669"/>
    <property type="project" value="InterPro"/>
</dbReference>
<dbReference type="InterPro" id="IPR052954">
    <property type="entry name" value="GPCR-Ligand_Int"/>
</dbReference>
<dbReference type="InterPro" id="IPR000276">
    <property type="entry name" value="GPCR_Rhodpsn"/>
</dbReference>
<evidence type="ECO:0000259" key="7">
    <source>
        <dbReference type="PROSITE" id="PS50262"/>
    </source>
</evidence>
<dbReference type="PANTHER" id="PTHR46641:SF2">
    <property type="entry name" value="FMRFAMIDE RECEPTOR"/>
    <property type="match status" value="1"/>
</dbReference>
<comment type="subcellular location">
    <subcellularLocation>
        <location evidence="1">Membrane</location>
    </subcellularLocation>
</comment>
<dbReference type="Pfam" id="PF00001">
    <property type="entry name" value="7tm_1"/>
    <property type="match status" value="1"/>
</dbReference>
<feature type="transmembrane region" description="Helical" evidence="6">
    <location>
        <begin position="78"/>
        <end position="105"/>
    </location>
</feature>